<proteinExistence type="predicted"/>
<dbReference type="AlphaFoldDB" id="A0A5E7ZF33"/>
<reference evidence="2 3" key="1">
    <citation type="submission" date="2019-09" db="EMBL/GenBank/DDBJ databases">
        <authorList>
            <person name="Dittami M. S."/>
        </authorList>
    </citation>
    <scope>NUCLEOTIDE SEQUENCE [LARGE SCALE GENOMIC DNA]</scope>
    <source>
        <strain evidence="2">SPHINGO391</strain>
    </source>
</reference>
<feature type="region of interest" description="Disordered" evidence="1">
    <location>
        <begin position="51"/>
        <end position="116"/>
    </location>
</feature>
<organism evidence="2 3">
    <name type="scientific">Sphingomonas aurantiaca</name>
    <dbReference type="NCBI Taxonomy" id="185949"/>
    <lineage>
        <taxon>Bacteria</taxon>
        <taxon>Pseudomonadati</taxon>
        <taxon>Pseudomonadota</taxon>
        <taxon>Alphaproteobacteria</taxon>
        <taxon>Sphingomonadales</taxon>
        <taxon>Sphingomonadaceae</taxon>
        <taxon>Sphingomonas</taxon>
    </lineage>
</organism>
<gene>
    <name evidence="2" type="ORF">SPHINGO391_450143</name>
</gene>
<sequence>MTQHFTDIAEQLERAARNGTKAHLAPELVRALIQSPAYSIITAERTKELVASWAEQPTPGSNSEHTGSNTGRSEMTGPSAGTMQPHVHAAAERLASEAAQEMGRRKRRAKPSPAII</sequence>
<dbReference type="EMBL" id="CABVLI010000040">
    <property type="protein sequence ID" value="VVT17771.1"/>
    <property type="molecule type" value="Genomic_DNA"/>
</dbReference>
<feature type="compositionally biased region" description="Polar residues" evidence="1">
    <location>
        <begin position="58"/>
        <end position="73"/>
    </location>
</feature>
<evidence type="ECO:0000313" key="2">
    <source>
        <dbReference type="EMBL" id="VVT17771.1"/>
    </source>
</evidence>
<accession>A0A5E7ZF33</accession>
<evidence type="ECO:0000313" key="3">
    <source>
        <dbReference type="Proteomes" id="UP000326857"/>
    </source>
</evidence>
<dbReference type="Proteomes" id="UP000326857">
    <property type="component" value="Unassembled WGS sequence"/>
</dbReference>
<evidence type="ECO:0000256" key="1">
    <source>
        <dbReference type="SAM" id="MobiDB-lite"/>
    </source>
</evidence>
<protein>
    <submittedName>
        <fullName evidence="2">Uncharacterized protein</fullName>
    </submittedName>
</protein>
<name>A0A5E7ZF33_9SPHN</name>